<dbReference type="InterPro" id="IPR009057">
    <property type="entry name" value="Homeodomain-like_sf"/>
</dbReference>
<proteinExistence type="predicted"/>
<dbReference type="SUPFAM" id="SSF46689">
    <property type="entry name" value="Homeodomain-like"/>
    <property type="match status" value="1"/>
</dbReference>
<reference evidence="4 5" key="1">
    <citation type="journal article" date="2018" name="Sci. Rep.">
        <title>Characterisation of pathogen-specific regions and novel effector candidates in Fusarium oxysporum f. sp. cepae.</title>
        <authorList>
            <person name="Armitage A.D."/>
            <person name="Taylor A."/>
            <person name="Sobczyk M.K."/>
            <person name="Baxter L."/>
            <person name="Greenfield B.P."/>
            <person name="Bates H.J."/>
            <person name="Wilson F."/>
            <person name="Jackson A.C."/>
            <person name="Ott S."/>
            <person name="Harrison R.J."/>
            <person name="Clarkson J.P."/>
        </authorList>
    </citation>
    <scope>NUCLEOTIDE SEQUENCE [LARGE SCALE GENOMIC DNA]</scope>
    <source>
        <strain evidence="4 5">FoC_Fus2</strain>
    </source>
</reference>
<dbReference type="InterPro" id="IPR007889">
    <property type="entry name" value="HTH_Psq"/>
</dbReference>
<dbReference type="GO" id="GO:0003677">
    <property type="term" value="F:DNA binding"/>
    <property type="evidence" value="ECO:0007669"/>
    <property type="project" value="UniProtKB-KW"/>
</dbReference>
<accession>A0A3L6MTN9</accession>
<keyword evidence="2" id="KW-0539">Nucleus</keyword>
<evidence type="ECO:0000313" key="5">
    <source>
        <dbReference type="Proteomes" id="UP000270866"/>
    </source>
</evidence>
<protein>
    <recommendedName>
        <fullName evidence="3">HTH CENPB-type domain-containing protein</fullName>
    </recommendedName>
</protein>
<dbReference type="InterPro" id="IPR006600">
    <property type="entry name" value="HTH_CenpB_DNA-bd_dom"/>
</dbReference>
<evidence type="ECO:0000256" key="2">
    <source>
        <dbReference type="ARBA" id="ARBA00023242"/>
    </source>
</evidence>
<name>A0A3L6MTN9_FUSOX</name>
<dbReference type="Gene3D" id="1.10.10.60">
    <property type="entry name" value="Homeodomain-like"/>
    <property type="match status" value="1"/>
</dbReference>
<evidence type="ECO:0000313" key="4">
    <source>
        <dbReference type="EMBL" id="RKK07464.1"/>
    </source>
</evidence>
<keyword evidence="1" id="KW-0238">DNA-binding</keyword>
<dbReference type="Proteomes" id="UP000270866">
    <property type="component" value="Unassembled WGS sequence"/>
</dbReference>
<sequence length="172" mass="19952">MSSVPYEARVNLALEAIQKDQNLSIRAAAKIYGVSDRTIRRRRDGSAARHDTVPNSRKLTQLEEEVIVQYVIELCTRSFPPRLRGVEDMANQLLHTRDASAVGKNWASNFVRRRPEPGFKSTTLHDTFVNMAWIWMLTNNFDVEWVEMDPLWKRIHIVEFVEWKPTLSNNGN</sequence>
<dbReference type="Pfam" id="PF05225">
    <property type="entry name" value="HTH_psq"/>
    <property type="match status" value="1"/>
</dbReference>
<dbReference type="PROSITE" id="PS51253">
    <property type="entry name" value="HTH_CENPB"/>
    <property type="match status" value="1"/>
</dbReference>
<gene>
    <name evidence="4" type="ORF">BFJ65_g17670</name>
</gene>
<evidence type="ECO:0000259" key="3">
    <source>
        <dbReference type="PROSITE" id="PS51253"/>
    </source>
</evidence>
<feature type="domain" description="HTH CENPB-type" evidence="3">
    <location>
        <begin position="51"/>
        <end position="120"/>
    </location>
</feature>
<evidence type="ECO:0000256" key="1">
    <source>
        <dbReference type="ARBA" id="ARBA00023125"/>
    </source>
</evidence>
<dbReference type="AlphaFoldDB" id="A0A3L6MTN9"/>
<organism evidence="4 5">
    <name type="scientific">Fusarium oxysporum f. sp. cepae</name>
    <dbReference type="NCBI Taxonomy" id="396571"/>
    <lineage>
        <taxon>Eukaryota</taxon>
        <taxon>Fungi</taxon>
        <taxon>Dikarya</taxon>
        <taxon>Ascomycota</taxon>
        <taxon>Pezizomycotina</taxon>
        <taxon>Sordariomycetes</taxon>
        <taxon>Hypocreomycetidae</taxon>
        <taxon>Hypocreales</taxon>
        <taxon>Nectriaceae</taxon>
        <taxon>Fusarium</taxon>
        <taxon>Fusarium oxysporum species complex</taxon>
    </lineage>
</organism>
<comment type="caution">
    <text evidence="4">The sequence shown here is derived from an EMBL/GenBank/DDBJ whole genome shotgun (WGS) entry which is preliminary data.</text>
</comment>
<dbReference type="EMBL" id="MRCU01000016">
    <property type="protein sequence ID" value="RKK07464.1"/>
    <property type="molecule type" value="Genomic_DNA"/>
</dbReference>